<dbReference type="SUPFAM" id="SSF118310">
    <property type="entry name" value="AN1-like Zinc finger"/>
    <property type="match status" value="2"/>
</dbReference>
<evidence type="ECO:0000256" key="4">
    <source>
        <dbReference type="ARBA" id="ARBA00022833"/>
    </source>
</evidence>
<dbReference type="PANTHER" id="PTHR14677:SF20">
    <property type="entry name" value="ZINC FINGER AN1-TYPE CONTAINING 2A-RELATED"/>
    <property type="match status" value="1"/>
</dbReference>
<dbReference type="InterPro" id="IPR035896">
    <property type="entry name" value="AN1-like_Znf"/>
</dbReference>
<organism evidence="9 10">
    <name type="scientific">Loa loa</name>
    <name type="common">Eye worm</name>
    <name type="synonym">Filaria loa</name>
    <dbReference type="NCBI Taxonomy" id="7209"/>
    <lineage>
        <taxon>Eukaryota</taxon>
        <taxon>Metazoa</taxon>
        <taxon>Ecdysozoa</taxon>
        <taxon>Nematoda</taxon>
        <taxon>Chromadorea</taxon>
        <taxon>Rhabditida</taxon>
        <taxon>Spirurina</taxon>
        <taxon>Spiruromorpha</taxon>
        <taxon>Filarioidea</taxon>
        <taxon>Onchocercidae</taxon>
        <taxon>Loa</taxon>
    </lineage>
</organism>
<protein>
    <submittedName>
        <fullName evidence="8 10">Zinc finger protein</fullName>
    </submittedName>
</protein>
<reference evidence="10" key="2">
    <citation type="submission" date="2016-11" db="UniProtKB">
        <authorList>
            <consortium name="WormBaseParasite"/>
        </authorList>
    </citation>
    <scope>IDENTIFICATION</scope>
</reference>
<dbReference type="GO" id="GO:0005783">
    <property type="term" value="C:endoplasmic reticulum"/>
    <property type="evidence" value="ECO:0007669"/>
    <property type="project" value="TreeGrafter"/>
</dbReference>
<dbReference type="CTD" id="9945081"/>
<dbReference type="OrthoDB" id="431929at2759"/>
<evidence type="ECO:0000313" key="10">
    <source>
        <dbReference type="WBParaSite" id="EN70_5667"/>
    </source>
</evidence>
<dbReference type="Pfam" id="PF25403">
    <property type="entry name" value="zf-C2H2_ZFAND2"/>
    <property type="match status" value="1"/>
</dbReference>
<keyword evidence="3 5" id="KW-0863">Zinc-finger</keyword>
<evidence type="ECO:0000313" key="9">
    <source>
        <dbReference type="Proteomes" id="UP000095285"/>
    </source>
</evidence>
<dbReference type="PROSITE" id="PS51039">
    <property type="entry name" value="ZF_AN1"/>
    <property type="match status" value="2"/>
</dbReference>
<accession>A0A1I7VSA1</accession>
<dbReference type="PANTHER" id="PTHR14677">
    <property type="entry name" value="ARSENITE INDUCUBLE RNA ASSOCIATED PROTEIN AIP-1-RELATED"/>
    <property type="match status" value="1"/>
</dbReference>
<evidence type="ECO:0000256" key="5">
    <source>
        <dbReference type="PROSITE-ProRule" id="PRU00449"/>
    </source>
</evidence>
<dbReference type="SMART" id="SM00154">
    <property type="entry name" value="ZnF_AN1"/>
    <property type="match status" value="2"/>
</dbReference>
<dbReference type="InterPro" id="IPR057357">
    <property type="entry name" value="Znf-C2H2_ZFAND2A/B"/>
</dbReference>
<dbReference type="InParanoid" id="A0A1I7VSA1"/>
<sequence>MAEFPGFGRHCNFDGCNLLDFLPVRCDACKKDFCGSHYSYDAHCCHSLYKRDMQVPVCPLCSKPIPVARGERPDKRVSDHIDSNCKSNPAIALKGKIYTYHCSQRNCKKRELVSIKCNQCGRNFCLKHRFPTDHDCMEVRNERPLSNAALAALHRNKKSYRNESVTKESHDNPPLPVNSMSEDEALTRALQELLNNSDEYMTLEERDRAVAEEMQRMEYQQQLQGQRVPANSSHDRCIIS</sequence>
<dbReference type="Pfam" id="PF01428">
    <property type="entry name" value="zf-AN1"/>
    <property type="match status" value="2"/>
</dbReference>
<dbReference type="AlphaFoldDB" id="A0A1I7VSA1"/>
<reference evidence="8 9" key="1">
    <citation type="submission" date="2012-04" db="EMBL/GenBank/DDBJ databases">
        <title>The Genome Sequence of Loa loa.</title>
        <authorList>
            <consortium name="The Broad Institute Genome Sequencing Platform"/>
            <consortium name="Broad Institute Genome Sequencing Center for Infectious Disease"/>
            <person name="Nutman T.B."/>
            <person name="Fink D.L."/>
            <person name="Russ C."/>
            <person name="Young S."/>
            <person name="Zeng Q."/>
            <person name="Gargeya S."/>
            <person name="Alvarado L."/>
            <person name="Berlin A."/>
            <person name="Chapman S.B."/>
            <person name="Chen Z."/>
            <person name="Freedman E."/>
            <person name="Gellesch M."/>
            <person name="Goldberg J."/>
            <person name="Griggs A."/>
            <person name="Gujja S."/>
            <person name="Heilman E.R."/>
            <person name="Heiman D."/>
            <person name="Howarth C."/>
            <person name="Mehta T."/>
            <person name="Neiman D."/>
            <person name="Pearson M."/>
            <person name="Roberts A."/>
            <person name="Saif S."/>
            <person name="Shea T."/>
            <person name="Shenoy N."/>
            <person name="Sisk P."/>
            <person name="Stolte C."/>
            <person name="Sykes S."/>
            <person name="White J."/>
            <person name="Yandava C."/>
            <person name="Haas B."/>
            <person name="Henn M.R."/>
            <person name="Nusbaum C."/>
            <person name="Birren B."/>
        </authorList>
    </citation>
    <scope>NUCLEOTIDE SEQUENCE [LARGE SCALE GENOMIC DNA]</scope>
</reference>
<accession>A0A1S0TVD1</accession>
<proteinExistence type="predicted"/>
<dbReference type="Proteomes" id="UP000095285">
    <property type="component" value="Unassembled WGS sequence"/>
</dbReference>
<evidence type="ECO:0000313" key="8">
    <source>
        <dbReference type="EMBL" id="EFO20833.2"/>
    </source>
</evidence>
<dbReference type="Gene3D" id="4.10.1110.10">
    <property type="entry name" value="AN1-like Zinc finger"/>
    <property type="match status" value="2"/>
</dbReference>
<feature type="domain" description="AN1-type" evidence="7">
    <location>
        <begin position="5"/>
        <end position="53"/>
    </location>
</feature>
<dbReference type="EMBL" id="JH712504">
    <property type="protein sequence ID" value="EFO20833.2"/>
    <property type="molecule type" value="Genomic_DNA"/>
</dbReference>
<name>A0A1I7VSA1_LOALO</name>
<dbReference type="KEGG" id="loa:LOAG_07657"/>
<evidence type="ECO:0000256" key="3">
    <source>
        <dbReference type="ARBA" id="ARBA00022771"/>
    </source>
</evidence>
<evidence type="ECO:0000256" key="6">
    <source>
        <dbReference type="SAM" id="MobiDB-lite"/>
    </source>
</evidence>
<dbReference type="WBParaSite" id="EN70_5667">
    <property type="protein sequence ID" value="EN70_5667"/>
    <property type="gene ID" value="EN70_5667"/>
</dbReference>
<dbReference type="FunCoup" id="A0A1I7VSA1">
    <property type="interactions" value="2214"/>
</dbReference>
<dbReference type="STRING" id="7209.A0A1I7VSA1"/>
<dbReference type="GO" id="GO:0008270">
    <property type="term" value="F:zinc ion binding"/>
    <property type="evidence" value="ECO:0007669"/>
    <property type="project" value="UniProtKB-KW"/>
</dbReference>
<feature type="compositionally biased region" description="Polar residues" evidence="6">
    <location>
        <begin position="221"/>
        <end position="232"/>
    </location>
</feature>
<keyword evidence="4" id="KW-0862">Zinc</keyword>
<keyword evidence="2" id="KW-0677">Repeat</keyword>
<dbReference type="OMA" id="HIDNQCT"/>
<evidence type="ECO:0000259" key="7">
    <source>
        <dbReference type="PROSITE" id="PS51039"/>
    </source>
</evidence>
<dbReference type="RefSeq" id="XP_020302278.1">
    <property type="nucleotide sequence ID" value="XM_020447499.1"/>
</dbReference>
<dbReference type="GeneID" id="9945081"/>
<feature type="domain" description="AN1-type" evidence="7">
    <location>
        <begin position="96"/>
        <end position="144"/>
    </location>
</feature>
<dbReference type="eggNOG" id="KOG3183">
    <property type="taxonomic scope" value="Eukaryota"/>
</dbReference>
<gene>
    <name evidence="8 10" type="ORF">LOAG_07657</name>
</gene>
<evidence type="ECO:0000256" key="2">
    <source>
        <dbReference type="ARBA" id="ARBA00022737"/>
    </source>
</evidence>
<dbReference type="GO" id="GO:0043161">
    <property type="term" value="P:proteasome-mediated ubiquitin-dependent protein catabolic process"/>
    <property type="evidence" value="ECO:0007669"/>
    <property type="project" value="TreeGrafter"/>
</dbReference>
<feature type="region of interest" description="Disordered" evidence="6">
    <location>
        <begin position="221"/>
        <end position="240"/>
    </location>
</feature>
<keyword evidence="9" id="KW-1185">Reference proteome</keyword>
<keyword evidence="1" id="KW-0479">Metal-binding</keyword>
<evidence type="ECO:0000256" key="1">
    <source>
        <dbReference type="ARBA" id="ARBA00022723"/>
    </source>
</evidence>
<dbReference type="InterPro" id="IPR000058">
    <property type="entry name" value="Znf_AN1"/>
</dbReference>
<dbReference type="GO" id="GO:0045047">
    <property type="term" value="P:protein targeting to ER"/>
    <property type="evidence" value="ECO:0007669"/>
    <property type="project" value="TreeGrafter"/>
</dbReference>